<keyword evidence="2" id="KW-1133">Transmembrane helix</keyword>
<reference evidence="3" key="1">
    <citation type="submission" date="2023-04" db="EMBL/GenBank/DDBJ databases">
        <title>Black Yeasts Isolated from many extreme environments.</title>
        <authorList>
            <person name="Coleine C."/>
            <person name="Stajich J.E."/>
            <person name="Selbmann L."/>
        </authorList>
    </citation>
    <scope>NUCLEOTIDE SEQUENCE</scope>
    <source>
        <strain evidence="3">CCFEE 5312</strain>
    </source>
</reference>
<evidence type="ECO:0000256" key="2">
    <source>
        <dbReference type="SAM" id="Phobius"/>
    </source>
</evidence>
<feature type="transmembrane region" description="Helical" evidence="2">
    <location>
        <begin position="169"/>
        <end position="190"/>
    </location>
</feature>
<feature type="transmembrane region" description="Helical" evidence="2">
    <location>
        <begin position="21"/>
        <end position="41"/>
    </location>
</feature>
<comment type="caution">
    <text evidence="3">The sequence shown here is derived from an EMBL/GenBank/DDBJ whole genome shotgun (WGS) entry which is preliminary data.</text>
</comment>
<dbReference type="EMBL" id="JAWDJX010000032">
    <property type="protein sequence ID" value="KAK3050494.1"/>
    <property type="molecule type" value="Genomic_DNA"/>
</dbReference>
<evidence type="ECO:0000256" key="1">
    <source>
        <dbReference type="SAM" id="MobiDB-lite"/>
    </source>
</evidence>
<evidence type="ECO:0000313" key="4">
    <source>
        <dbReference type="Proteomes" id="UP001271007"/>
    </source>
</evidence>
<dbReference type="AlphaFoldDB" id="A0AAJ0GCH6"/>
<evidence type="ECO:0000313" key="3">
    <source>
        <dbReference type="EMBL" id="KAK3050494.1"/>
    </source>
</evidence>
<accession>A0AAJ0GCH6</accession>
<keyword evidence="2" id="KW-0812">Transmembrane</keyword>
<keyword evidence="4" id="KW-1185">Reference proteome</keyword>
<dbReference type="PANTHER" id="PTHR42029:SF3">
    <property type="entry name" value="AN04G07800"/>
    <property type="match status" value="1"/>
</dbReference>
<feature type="transmembrane region" description="Helical" evidence="2">
    <location>
        <begin position="61"/>
        <end position="82"/>
    </location>
</feature>
<protein>
    <submittedName>
        <fullName evidence="3">Uncharacterized protein</fullName>
    </submittedName>
</protein>
<proteinExistence type="predicted"/>
<organism evidence="3 4">
    <name type="scientific">Extremus antarcticus</name>
    <dbReference type="NCBI Taxonomy" id="702011"/>
    <lineage>
        <taxon>Eukaryota</taxon>
        <taxon>Fungi</taxon>
        <taxon>Dikarya</taxon>
        <taxon>Ascomycota</taxon>
        <taxon>Pezizomycotina</taxon>
        <taxon>Dothideomycetes</taxon>
        <taxon>Dothideomycetidae</taxon>
        <taxon>Mycosphaerellales</taxon>
        <taxon>Extremaceae</taxon>
        <taxon>Extremus</taxon>
    </lineage>
</organism>
<keyword evidence="2" id="KW-0472">Membrane</keyword>
<sequence length="266" mass="30664">MVLKQEKPDDPTGLILQSWSQGFLIGSLIMMAAITVSNMRRGVLLHKLIFVEVRVLAVDRYLSSTAVLLYISWSLHNVIAWLKNKPFLSRRASLFYIWTVILVQPYWILEMIANFLYFSDRSLLFTHTWPWEALARDPSWLFTVVNLFWNIKRRYEFGYIQLIRASPRFGILLGAMVLSLLFIVLDILSVTHVTPTRGLPDGLNPFWELTYVFKCCTDAVVLDDFQTALDRLHEHQLGRLGSVFTDSGQTDPKNTTNTFENNAESV</sequence>
<feature type="region of interest" description="Disordered" evidence="1">
    <location>
        <begin position="246"/>
        <end position="266"/>
    </location>
</feature>
<gene>
    <name evidence="3" type="ORF">LTR09_008406</name>
</gene>
<dbReference type="Proteomes" id="UP001271007">
    <property type="component" value="Unassembled WGS sequence"/>
</dbReference>
<dbReference type="PANTHER" id="PTHR42029">
    <property type="entry name" value="AN04G07800"/>
    <property type="match status" value="1"/>
</dbReference>
<name>A0AAJ0GCH6_9PEZI</name>
<feature type="transmembrane region" description="Helical" evidence="2">
    <location>
        <begin position="94"/>
        <end position="117"/>
    </location>
</feature>